<dbReference type="PANTHER" id="PTHR44051:SF3">
    <property type="entry name" value="TRANSCRIPTIONAL REGULATOR URE2"/>
    <property type="match status" value="1"/>
</dbReference>
<gene>
    <name evidence="6" type="ORF">SLS56_008418</name>
</gene>
<evidence type="ECO:0000313" key="7">
    <source>
        <dbReference type="Proteomes" id="UP001521116"/>
    </source>
</evidence>
<evidence type="ECO:0000256" key="3">
    <source>
        <dbReference type="SAM" id="MobiDB-lite"/>
    </source>
</evidence>
<dbReference type="SFLD" id="SFLDG01151">
    <property type="entry name" value="Main.2:_Nu-like"/>
    <property type="match status" value="1"/>
</dbReference>
<dbReference type="PROSITE" id="PS50405">
    <property type="entry name" value="GST_CTER"/>
    <property type="match status" value="1"/>
</dbReference>
<comment type="caution">
    <text evidence="6">The sequence shown here is derived from an EMBL/GenBank/DDBJ whole genome shotgun (WGS) entry which is preliminary data.</text>
</comment>
<comment type="similarity">
    <text evidence="1 2">Belongs to the GST superfamily.</text>
</comment>
<feature type="region of interest" description="Disordered" evidence="3">
    <location>
        <begin position="1"/>
        <end position="60"/>
    </location>
</feature>
<evidence type="ECO:0000313" key="6">
    <source>
        <dbReference type="EMBL" id="KAL1623250.1"/>
    </source>
</evidence>
<dbReference type="Pfam" id="PF00043">
    <property type="entry name" value="GST_C"/>
    <property type="match status" value="1"/>
</dbReference>
<evidence type="ECO:0000256" key="2">
    <source>
        <dbReference type="RuleBase" id="RU003494"/>
    </source>
</evidence>
<evidence type="ECO:0008006" key="8">
    <source>
        <dbReference type="Google" id="ProtNLM"/>
    </source>
</evidence>
<evidence type="ECO:0000259" key="5">
    <source>
        <dbReference type="PROSITE" id="PS50405"/>
    </source>
</evidence>
<feature type="domain" description="GST N-terminal" evidence="4">
    <location>
        <begin position="67"/>
        <end position="148"/>
    </location>
</feature>
<dbReference type="SUPFAM" id="SSF47616">
    <property type="entry name" value="GST C-terminal domain-like"/>
    <property type="match status" value="1"/>
</dbReference>
<protein>
    <recommendedName>
        <fullName evidence="8">Glutathione S-transferase</fullName>
    </recommendedName>
</protein>
<dbReference type="InterPro" id="IPR004046">
    <property type="entry name" value="GST_C"/>
</dbReference>
<dbReference type="Gene3D" id="1.20.1050.10">
    <property type="match status" value="1"/>
</dbReference>
<dbReference type="Pfam" id="PF02798">
    <property type="entry name" value="GST_N"/>
    <property type="match status" value="1"/>
</dbReference>
<name>A0ABR3SKT9_9PEZI</name>
<dbReference type="InterPro" id="IPR036282">
    <property type="entry name" value="Glutathione-S-Trfase_C_sf"/>
</dbReference>
<dbReference type="Gene3D" id="3.40.30.10">
    <property type="entry name" value="Glutaredoxin"/>
    <property type="match status" value="1"/>
</dbReference>
<keyword evidence="7" id="KW-1185">Reference proteome</keyword>
<dbReference type="CDD" id="cd03048">
    <property type="entry name" value="GST_N_Ure2p_like"/>
    <property type="match status" value="1"/>
</dbReference>
<dbReference type="SFLD" id="SFLDS00019">
    <property type="entry name" value="Glutathione_Transferase_(cytos"/>
    <property type="match status" value="1"/>
</dbReference>
<dbReference type="InterPro" id="IPR010987">
    <property type="entry name" value="Glutathione-S-Trfase_C-like"/>
</dbReference>
<dbReference type="PANTHER" id="PTHR44051">
    <property type="entry name" value="GLUTATHIONE S-TRANSFERASE-RELATED"/>
    <property type="match status" value="1"/>
</dbReference>
<dbReference type="SUPFAM" id="SSF52833">
    <property type="entry name" value="Thioredoxin-like"/>
    <property type="match status" value="1"/>
</dbReference>
<sequence length="282" mass="31674">MTLTNALPRDVVAPRRAVSSRTSSTTIKNSWTLRSQSPIPPSSLPPKPLSFPEEIPDTPPAAMSSTKPIILYSHATGPNPWKVAIILEELQIPYETKFLEFPAMKQEPYESVNPNGRVPAIEDPNTGIKLFESGAIIEYLVDTYDKTNALHSDTAPEKYLEKSWLHFQMSGQGPYYGQKAWFTYFHPEKGITSAIDRYANEIKRVVGVIDRHLQKTGKPYLVGDKISYADLAFVPWHMALGFLVPDFDFAKEFPTFSKWNQSLMDRPTVKKIAADKAAASQK</sequence>
<dbReference type="EMBL" id="JAJVDC020000124">
    <property type="protein sequence ID" value="KAL1623250.1"/>
    <property type="molecule type" value="Genomic_DNA"/>
</dbReference>
<feature type="compositionally biased region" description="Low complexity" evidence="3">
    <location>
        <begin position="8"/>
        <end position="26"/>
    </location>
</feature>
<proteinExistence type="inferred from homology"/>
<evidence type="ECO:0000259" key="4">
    <source>
        <dbReference type="PROSITE" id="PS50404"/>
    </source>
</evidence>
<feature type="domain" description="GST C-terminal" evidence="5">
    <location>
        <begin position="154"/>
        <end position="282"/>
    </location>
</feature>
<dbReference type="PROSITE" id="PS50404">
    <property type="entry name" value="GST_NTER"/>
    <property type="match status" value="1"/>
</dbReference>
<dbReference type="Proteomes" id="UP001521116">
    <property type="component" value="Unassembled WGS sequence"/>
</dbReference>
<evidence type="ECO:0000256" key="1">
    <source>
        <dbReference type="ARBA" id="ARBA00007409"/>
    </source>
</evidence>
<dbReference type="InterPro" id="IPR040079">
    <property type="entry name" value="Glutathione_S-Trfase"/>
</dbReference>
<feature type="compositionally biased region" description="Pro residues" evidence="3">
    <location>
        <begin position="38"/>
        <end position="49"/>
    </location>
</feature>
<dbReference type="InterPro" id="IPR004045">
    <property type="entry name" value="Glutathione_S-Trfase_N"/>
</dbReference>
<dbReference type="SFLD" id="SFLDG00358">
    <property type="entry name" value="Main_(cytGST)"/>
    <property type="match status" value="1"/>
</dbReference>
<organism evidence="6 7">
    <name type="scientific">Neofusicoccum ribis</name>
    <dbReference type="NCBI Taxonomy" id="45134"/>
    <lineage>
        <taxon>Eukaryota</taxon>
        <taxon>Fungi</taxon>
        <taxon>Dikarya</taxon>
        <taxon>Ascomycota</taxon>
        <taxon>Pezizomycotina</taxon>
        <taxon>Dothideomycetes</taxon>
        <taxon>Dothideomycetes incertae sedis</taxon>
        <taxon>Botryosphaeriales</taxon>
        <taxon>Botryosphaeriaceae</taxon>
        <taxon>Neofusicoccum</taxon>
    </lineage>
</organism>
<accession>A0ABR3SKT9</accession>
<dbReference type="InterPro" id="IPR036249">
    <property type="entry name" value="Thioredoxin-like_sf"/>
</dbReference>
<reference evidence="6 7" key="1">
    <citation type="submission" date="2024-02" db="EMBL/GenBank/DDBJ databases">
        <title>De novo assembly and annotation of 12 fungi associated with fruit tree decline syndrome in Ontario, Canada.</title>
        <authorList>
            <person name="Sulman M."/>
            <person name="Ellouze W."/>
            <person name="Ilyukhin E."/>
        </authorList>
    </citation>
    <scope>NUCLEOTIDE SEQUENCE [LARGE SCALE GENOMIC DNA]</scope>
    <source>
        <strain evidence="6 7">M1-105</strain>
    </source>
</reference>